<dbReference type="EMBL" id="QICL01000004">
    <property type="protein sequence ID" value="PXV66886.1"/>
    <property type="molecule type" value="Genomic_DNA"/>
</dbReference>
<dbReference type="Proteomes" id="UP000247973">
    <property type="component" value="Unassembled WGS sequence"/>
</dbReference>
<proteinExistence type="predicted"/>
<evidence type="ECO:0000313" key="1">
    <source>
        <dbReference type="EMBL" id="PXV66886.1"/>
    </source>
</evidence>
<reference evidence="1 2" key="1">
    <citation type="submission" date="2018-03" db="EMBL/GenBank/DDBJ databases">
        <title>Genomic Encyclopedia of Archaeal and Bacterial Type Strains, Phase II (KMG-II): from individual species to whole genera.</title>
        <authorList>
            <person name="Goeker M."/>
        </authorList>
    </citation>
    <scope>NUCLEOTIDE SEQUENCE [LARGE SCALE GENOMIC DNA]</scope>
    <source>
        <strain evidence="1 2">DSM 100214</strain>
    </source>
</reference>
<dbReference type="RefSeq" id="WP_110309842.1">
    <property type="nucleotide sequence ID" value="NZ_QICL01000004.1"/>
</dbReference>
<accession>A0A2V3PRQ9</accession>
<dbReference type="AlphaFoldDB" id="A0A2V3PRQ9"/>
<keyword evidence="2" id="KW-1185">Reference proteome</keyword>
<protein>
    <recommendedName>
        <fullName evidence="3">F5/8 type C domain-containing protein</fullName>
    </recommendedName>
</protein>
<comment type="caution">
    <text evidence="1">The sequence shown here is derived from an EMBL/GenBank/DDBJ whole genome shotgun (WGS) entry which is preliminary data.</text>
</comment>
<dbReference type="Gene3D" id="2.60.120.260">
    <property type="entry name" value="Galactose-binding domain-like"/>
    <property type="match status" value="1"/>
</dbReference>
<evidence type="ECO:0008006" key="3">
    <source>
        <dbReference type="Google" id="ProtNLM"/>
    </source>
</evidence>
<dbReference type="OrthoDB" id="1031347at2"/>
<name>A0A2V3PRQ9_9BACT</name>
<sequence>MALIAQGQFTIKRAAKDGQYTVNQYAKSTSDAVAPASGWASSPPTLVAGEYLWMRTGLVIPPATTPTSWTLPVRISGDKGNQGDAGTLNYIEWKDSWTVGNSAIAGWGNNGTTDENIREMGKNPFGLQSMLWKCIPNLDGNAAGGWVTNPILLDTKYAYRYSVFVKKVKSGTTYHGCYEVVNLNGTANTNPYFWSGTTLRTNEWFLMVGIIHPYAVTTNSGIGGVYDMAGRLFSSGTDYKFNASNQAVRFRSYLFYSSDATDLQYFFNPMVHRLDGTEPSINDLLQVQTASVVDTSFKVLDDKIITKANQTDFTALQGRVTSAESTIVQQGTKIESTVTKVDGKNAVYKSLTSGTTDRPVIPYAKNDLWITYTGEIKQSTVTRLTGSFTDSDWIATTKYTDDTAATNAQNTAVKKIRYIRDWLNGSTANTGNHWVQIMALNTAGTNVALNKTVSGDSTNTRITNGSTDSASYVSVAEGLRYVVVDLGAVSEISKVKVWHYNLDSRTYYKTKTEASADGINWFPLFDSAIEGTYKESTAGRTYYVRDYDNNAVSGLRNRTYYSDATPAVPEVGHKEGDLWYKISLTNGCYTTYRWNGSAWAVINEYVSKAQQTITDTSITNLVTKTGINSLGTGETLISKINQTADNITLEVGKVQIGGRNLLLNSNFVVSPDFTSWGTNGGTRTIEADATFGKVTKIVATGGSQGIYQNPATRRTSGKNYVISGYMKAAANMNVSFSHEGGTGSKAFAVTTAWQRFETQGTWTSGGSVCFYSGGAGTFYLANLQYEEGTKSSAWSPAPEDIPHIAGSALSISDNKIILASSSIIMKGTAITEAIKAQTAQFGGFTVSGDRFESIAKTDNVPNLFLDGKNGTAFLRGGLLTPFKNGTYRLNSGGGATFSTYGLQDNNNVVITGDTLGWTIAFVVPFTKEYNGFRATIINEKFESKTPVGNISASAPNGMYFFENGVKKTELTIQKYEGVDMIGYGEGNNFYGWIILNRFNTNSYNQSGFGLKLYNIGMVRSGTIIKQTTPDPISSITRVSEGRYKLTFQTPFSSANNYIVFLTCETTSYMGRFANVTAKTTTYFEVYTGDDSTPNDGDFNFMVVSTLNWT</sequence>
<gene>
    <name evidence="1" type="ORF">CLV62_104147</name>
</gene>
<organism evidence="1 2">
    <name type="scientific">Dysgonomonas alginatilytica</name>
    <dbReference type="NCBI Taxonomy" id="1605892"/>
    <lineage>
        <taxon>Bacteria</taxon>
        <taxon>Pseudomonadati</taxon>
        <taxon>Bacteroidota</taxon>
        <taxon>Bacteroidia</taxon>
        <taxon>Bacteroidales</taxon>
        <taxon>Dysgonomonadaceae</taxon>
        <taxon>Dysgonomonas</taxon>
    </lineage>
</organism>
<evidence type="ECO:0000313" key="2">
    <source>
        <dbReference type="Proteomes" id="UP000247973"/>
    </source>
</evidence>